<dbReference type="EMBL" id="JACYCC010000037">
    <property type="protein sequence ID" value="KAF8680437.1"/>
    <property type="molecule type" value="Genomic_DNA"/>
</dbReference>
<feature type="compositionally biased region" description="Basic and acidic residues" evidence="1">
    <location>
        <begin position="103"/>
        <end position="114"/>
    </location>
</feature>
<name>A0A8H7HCQ3_9AGAM</name>
<gene>
    <name evidence="3" type="ORF">RHS04_04546</name>
</gene>
<reference evidence="3" key="1">
    <citation type="submission" date="2020-09" db="EMBL/GenBank/DDBJ databases">
        <title>Comparative genome analyses of four rice-infecting Rhizoctonia solani isolates reveal extensive enrichment of homogalacturonan modification genes.</title>
        <authorList>
            <person name="Lee D.-Y."/>
            <person name="Jeon J."/>
            <person name="Kim K.-T."/>
            <person name="Cheong K."/>
            <person name="Song H."/>
            <person name="Choi G."/>
            <person name="Ko J."/>
            <person name="Opiyo S.O."/>
            <person name="Zuo S."/>
            <person name="Madhav S."/>
            <person name="Lee Y.-H."/>
            <person name="Wang G.-L."/>
        </authorList>
    </citation>
    <scope>NUCLEOTIDE SEQUENCE</scope>
    <source>
        <strain evidence="3">AG1-IA YN-7</strain>
    </source>
</reference>
<sequence>MLSGSQSEEWGSTRDGCGPCATPSDKVAWRVVIATSTSTTGLKFPLAPIRKSLFPNYIVCENPVLLKKMPPQTRSRLQITLPVGSLSPNTMDTSDESSTSMYRQKETGDWDERYGAPIRPPVNEDGRNGSCDSRVVPTAARLQSNDPPPTNPSHDQPISSKRKFVSISVQTSPVEEVCPPLCRDNGSSSGSSPDPETDEEGHANKTGLKRASSTTSSQTSKKAKVAKSSTSPTKAPAAKQPRRDTIISLDGASPKPRSIYAPSPTPLQCTYVYPRALGPPRRPMDLRRNKGAKPMPDIPVLSELAPKAPTDPSPSAPTGGAEPQAEGAPMDVDDSYVITHRCPITFSREFEMRRHIRTVHIAEEVRAVVEGRLARSDAKVIPENWDGKSLISKPTCAGCGTTFSRPDAVRRHQTEVNAKMENGICVECPGPKVHIRRGPRKDVHLPTPDASPAPPTLAPAPIPALMMPMSTGIGAGSHVPIAPAPAPAPGPLVIPAAVSMPAPSTLAPAPAPISGLVPIAPAAPVVAIPSLPSAPLVSGAGAPSDAAPAPVAPVVAPQAPPAARDHAELAEVELESEDECN</sequence>
<feature type="region of interest" description="Disordered" evidence="1">
    <location>
        <begin position="82"/>
        <end position="161"/>
    </location>
</feature>
<feature type="region of interest" description="Disordered" evidence="1">
    <location>
        <begin position="175"/>
        <end position="332"/>
    </location>
</feature>
<evidence type="ECO:0000313" key="3">
    <source>
        <dbReference type="EMBL" id="KAF8680437.1"/>
    </source>
</evidence>
<comment type="caution">
    <text evidence="3">The sequence shown here is derived from an EMBL/GenBank/DDBJ whole genome shotgun (WGS) entry which is preliminary data.</text>
</comment>
<evidence type="ECO:0000259" key="2">
    <source>
        <dbReference type="Pfam" id="PF00096"/>
    </source>
</evidence>
<dbReference type="AlphaFoldDB" id="A0A8H7HCQ3"/>
<evidence type="ECO:0000256" key="1">
    <source>
        <dbReference type="SAM" id="MobiDB-lite"/>
    </source>
</evidence>
<feature type="compositionally biased region" description="Low complexity" evidence="1">
    <location>
        <begin position="90"/>
        <end position="101"/>
    </location>
</feature>
<feature type="region of interest" description="Disordered" evidence="1">
    <location>
        <begin position="537"/>
        <end position="581"/>
    </location>
</feature>
<proteinExistence type="predicted"/>
<protein>
    <recommendedName>
        <fullName evidence="2">C2H2-type domain-containing protein</fullName>
    </recommendedName>
</protein>
<dbReference type="Pfam" id="PF00096">
    <property type="entry name" value="zf-C2H2"/>
    <property type="match status" value="1"/>
</dbReference>
<feature type="domain" description="C2H2-type" evidence="2">
    <location>
        <begin position="395"/>
        <end position="413"/>
    </location>
</feature>
<feature type="compositionally biased region" description="Acidic residues" evidence="1">
    <location>
        <begin position="570"/>
        <end position="581"/>
    </location>
</feature>
<evidence type="ECO:0000313" key="4">
    <source>
        <dbReference type="Proteomes" id="UP000650582"/>
    </source>
</evidence>
<feature type="compositionally biased region" description="Low complexity" evidence="1">
    <location>
        <begin position="211"/>
        <end position="235"/>
    </location>
</feature>
<feature type="region of interest" description="Disordered" evidence="1">
    <location>
        <begin position="436"/>
        <end position="456"/>
    </location>
</feature>
<organism evidence="3 4">
    <name type="scientific">Rhizoctonia solani</name>
    <dbReference type="NCBI Taxonomy" id="456999"/>
    <lineage>
        <taxon>Eukaryota</taxon>
        <taxon>Fungi</taxon>
        <taxon>Dikarya</taxon>
        <taxon>Basidiomycota</taxon>
        <taxon>Agaricomycotina</taxon>
        <taxon>Agaricomycetes</taxon>
        <taxon>Cantharellales</taxon>
        <taxon>Ceratobasidiaceae</taxon>
        <taxon>Rhizoctonia</taxon>
    </lineage>
</organism>
<dbReference type="InterPro" id="IPR013087">
    <property type="entry name" value="Znf_C2H2_type"/>
</dbReference>
<feature type="compositionally biased region" description="Low complexity" evidence="1">
    <location>
        <begin position="537"/>
        <end position="557"/>
    </location>
</feature>
<accession>A0A8H7HCQ3</accession>
<dbReference type="Proteomes" id="UP000650582">
    <property type="component" value="Unassembled WGS sequence"/>
</dbReference>